<dbReference type="PANTHER" id="PTHR46082">
    <property type="entry name" value="ATP/GTP-BINDING PROTEIN-RELATED"/>
    <property type="match status" value="1"/>
</dbReference>
<proteinExistence type="predicted"/>
<dbReference type="EMBL" id="AOPY01001274">
    <property type="protein sequence ID" value="EPJ42212.1"/>
    <property type="molecule type" value="Genomic_DNA"/>
</dbReference>
<evidence type="ECO:0008006" key="4">
    <source>
        <dbReference type="Google" id="ProtNLM"/>
    </source>
</evidence>
<organism evidence="2 3">
    <name type="scientific">Streptomyces afghaniensis 772</name>
    <dbReference type="NCBI Taxonomy" id="1283301"/>
    <lineage>
        <taxon>Bacteria</taxon>
        <taxon>Bacillati</taxon>
        <taxon>Actinomycetota</taxon>
        <taxon>Actinomycetes</taxon>
        <taxon>Kitasatosporales</taxon>
        <taxon>Streptomycetaceae</taxon>
        <taxon>Streptomyces</taxon>
    </lineage>
</organism>
<keyword evidence="3" id="KW-1185">Reference proteome</keyword>
<protein>
    <recommendedName>
        <fullName evidence="4">Tetratricopeptide repeat protein</fullName>
    </recommendedName>
</protein>
<evidence type="ECO:0000313" key="2">
    <source>
        <dbReference type="EMBL" id="EPJ42212.1"/>
    </source>
</evidence>
<gene>
    <name evidence="2" type="ORF">STAFG_0729</name>
</gene>
<reference evidence="2 3" key="1">
    <citation type="submission" date="2013-02" db="EMBL/GenBank/DDBJ databases">
        <title>Draft Genome Sequence of Streptomyces afghaniensis, Which Produces Compounds of the Julimycin B-Complex.</title>
        <authorList>
            <person name="Gruening B.A."/>
            <person name="Praeg A."/>
            <person name="Erxleben A."/>
            <person name="Guenther S."/>
            <person name="Fiedler H.-P."/>
            <person name="Goodfellow M."/>
            <person name="Mueller M."/>
        </authorList>
    </citation>
    <scope>NUCLEOTIDE SEQUENCE [LARGE SCALE GENOMIC DNA]</scope>
    <source>
        <strain evidence="2 3">772</strain>
    </source>
</reference>
<comment type="caution">
    <text evidence="2">The sequence shown here is derived from an EMBL/GenBank/DDBJ whole genome shotgun (WGS) entry which is preliminary data.</text>
</comment>
<dbReference type="Proteomes" id="UP000015001">
    <property type="component" value="Unassembled WGS sequence"/>
</dbReference>
<accession>S4N3H6</accession>
<dbReference type="AlphaFoldDB" id="S4N3H6"/>
<feature type="region of interest" description="Disordered" evidence="1">
    <location>
        <begin position="44"/>
        <end position="72"/>
    </location>
</feature>
<feature type="compositionally biased region" description="Low complexity" evidence="1">
    <location>
        <begin position="51"/>
        <end position="60"/>
    </location>
</feature>
<dbReference type="PANTHER" id="PTHR46082:SF6">
    <property type="entry name" value="AAA+ ATPASE DOMAIN-CONTAINING PROTEIN-RELATED"/>
    <property type="match status" value="1"/>
</dbReference>
<dbReference type="HOGENOM" id="CLU_000288_125_11_11"/>
<evidence type="ECO:0000313" key="3">
    <source>
        <dbReference type="Proteomes" id="UP000015001"/>
    </source>
</evidence>
<sequence length="72" mass="7613">MLGPDHPNTLSTRNNIAYWRGEAGDAAGAAAAYEEILADQERVLGPGHPVTLTTRTNLTRQRGAAGTRPAQS</sequence>
<dbReference type="Gene3D" id="1.25.40.10">
    <property type="entry name" value="Tetratricopeptide repeat domain"/>
    <property type="match status" value="1"/>
</dbReference>
<dbReference type="InterPro" id="IPR011990">
    <property type="entry name" value="TPR-like_helical_dom_sf"/>
</dbReference>
<dbReference type="Pfam" id="PF13374">
    <property type="entry name" value="TPR_10"/>
    <property type="match status" value="1"/>
</dbReference>
<dbReference type="InterPro" id="IPR053137">
    <property type="entry name" value="NLR-like"/>
</dbReference>
<name>S4N3H6_9ACTN</name>
<evidence type="ECO:0000256" key="1">
    <source>
        <dbReference type="SAM" id="MobiDB-lite"/>
    </source>
</evidence>
<dbReference type="RefSeq" id="WP_020269751.1">
    <property type="nucleotide sequence ID" value="NZ_KE354012.1"/>
</dbReference>